<dbReference type="GO" id="GO:0009535">
    <property type="term" value="C:chloroplast thylakoid membrane"/>
    <property type="evidence" value="ECO:0007669"/>
    <property type="project" value="InterPro"/>
</dbReference>
<protein>
    <submittedName>
        <fullName evidence="2">Uncharacterized protein</fullName>
    </submittedName>
</protein>
<feature type="region of interest" description="Disordered" evidence="1">
    <location>
        <begin position="337"/>
        <end position="373"/>
    </location>
</feature>
<accession>A0A9Q0JGP5</accession>
<reference evidence="2" key="1">
    <citation type="submission" date="2022-02" db="EMBL/GenBank/DDBJ databases">
        <authorList>
            <person name="Henning P.M."/>
            <person name="McCubbin A.G."/>
            <person name="Shore J.S."/>
        </authorList>
    </citation>
    <scope>NUCLEOTIDE SEQUENCE</scope>
    <source>
        <strain evidence="2">F60SS</strain>
        <tissue evidence="2">Leaves</tissue>
    </source>
</reference>
<dbReference type="AlphaFoldDB" id="A0A9Q0JGP5"/>
<sequence>MVLPASDIVISSPKYSSQKVVKMYNEQDILTTGEDFHELQFLPAEEPKMLMRKESALKEKQIGVDPISLREPSSREASFNFMLPRIATGADPPLVLCPLSPAKSSQQQLVSCSLPSSACSSPRFSFSLLKKKWKNESQASPRQIDNLACRHSSAHSFVPLHQLIHLQRSKSCAEGRSSAPADELDLWFCKPTAYPRTDDNRQHYSGVFGKAEEAANRAEHKAAVENTDYYNDEGFKCGALCMYLPGFAKAKPVRARKEEQVVTVDIGNVISRSVSLEKFECGSWASSAIVNDHEDGESMMNLYFDLPLELIRTTTNDATSPVNAAFLFDKERKGVLKNSSARPSSAAPRKSHESSRHVRFSTSSPASPASCITPRLRKAREDFNAFLEAQSA</sequence>
<dbReference type="Proteomes" id="UP001141552">
    <property type="component" value="Unassembled WGS sequence"/>
</dbReference>
<feature type="compositionally biased region" description="Low complexity" evidence="1">
    <location>
        <begin position="339"/>
        <end position="348"/>
    </location>
</feature>
<evidence type="ECO:0000313" key="3">
    <source>
        <dbReference type="Proteomes" id="UP001141552"/>
    </source>
</evidence>
<dbReference type="PANTHER" id="PTHR33672">
    <property type="entry name" value="YCF3-INTERACTING PROTEIN 1, CHLOROPLASTIC"/>
    <property type="match status" value="1"/>
</dbReference>
<name>A0A9Q0JGP5_9ROSI</name>
<organism evidence="2 3">
    <name type="scientific">Turnera subulata</name>
    <dbReference type="NCBI Taxonomy" id="218843"/>
    <lineage>
        <taxon>Eukaryota</taxon>
        <taxon>Viridiplantae</taxon>
        <taxon>Streptophyta</taxon>
        <taxon>Embryophyta</taxon>
        <taxon>Tracheophyta</taxon>
        <taxon>Spermatophyta</taxon>
        <taxon>Magnoliopsida</taxon>
        <taxon>eudicotyledons</taxon>
        <taxon>Gunneridae</taxon>
        <taxon>Pentapetalae</taxon>
        <taxon>rosids</taxon>
        <taxon>fabids</taxon>
        <taxon>Malpighiales</taxon>
        <taxon>Passifloraceae</taxon>
        <taxon>Turnera</taxon>
    </lineage>
</organism>
<proteinExistence type="predicted"/>
<dbReference type="PANTHER" id="PTHR33672:SF24">
    <property type="entry name" value="OS01G0798600 PROTEIN"/>
    <property type="match status" value="1"/>
</dbReference>
<gene>
    <name evidence="2" type="ORF">Tsubulata_027375</name>
</gene>
<dbReference type="EMBL" id="JAKUCV010002884">
    <property type="protein sequence ID" value="KAJ4841093.1"/>
    <property type="molecule type" value="Genomic_DNA"/>
</dbReference>
<dbReference type="GO" id="GO:0048564">
    <property type="term" value="P:photosystem I assembly"/>
    <property type="evidence" value="ECO:0007669"/>
    <property type="project" value="InterPro"/>
</dbReference>
<dbReference type="GO" id="GO:0080183">
    <property type="term" value="P:response to photooxidative stress"/>
    <property type="evidence" value="ECO:0007669"/>
    <property type="project" value="InterPro"/>
</dbReference>
<reference evidence="2" key="2">
    <citation type="journal article" date="2023" name="Plants (Basel)">
        <title>Annotation of the Turnera subulata (Passifloraceae) Draft Genome Reveals the S-Locus Evolved after the Divergence of Turneroideae from Passifloroideae in a Stepwise Manner.</title>
        <authorList>
            <person name="Henning P.M."/>
            <person name="Roalson E.H."/>
            <person name="Mir W."/>
            <person name="McCubbin A.G."/>
            <person name="Shore J.S."/>
        </authorList>
    </citation>
    <scope>NUCLEOTIDE SEQUENCE</scope>
    <source>
        <strain evidence="2">F60SS</strain>
    </source>
</reference>
<dbReference type="InterPro" id="IPR040340">
    <property type="entry name" value="CEST/Y3IP1"/>
</dbReference>
<evidence type="ECO:0000313" key="2">
    <source>
        <dbReference type="EMBL" id="KAJ4841093.1"/>
    </source>
</evidence>
<comment type="caution">
    <text evidence="2">The sequence shown here is derived from an EMBL/GenBank/DDBJ whole genome shotgun (WGS) entry which is preliminary data.</text>
</comment>
<evidence type="ECO:0000256" key="1">
    <source>
        <dbReference type="SAM" id="MobiDB-lite"/>
    </source>
</evidence>
<keyword evidence="3" id="KW-1185">Reference proteome</keyword>
<dbReference type="OrthoDB" id="1880037at2759"/>